<gene>
    <name evidence="4" type="ORF">SMD44_08947</name>
</gene>
<dbReference type="GO" id="GO:0005829">
    <property type="term" value="C:cytosol"/>
    <property type="evidence" value="ECO:0007669"/>
    <property type="project" value="TreeGrafter"/>
</dbReference>
<keyword evidence="5" id="KW-1185">Reference proteome</keyword>
<sequence length="139" mass="14781">MLLVGGEAVGTDAWRELCAAADLGVTAYNMYGPTECTVDAVYGRCGEQPGRPVIGRPGRGLRAYVLDGALRPVPPGVPGELYLAGAQVARGYLNRPGLTAARFLADPFGGPGERMYRTGDRARWTPRASWNSWGGPTSR</sequence>
<dbReference type="GO" id="GO:0044550">
    <property type="term" value="P:secondary metabolite biosynthetic process"/>
    <property type="evidence" value="ECO:0007669"/>
    <property type="project" value="TreeGrafter"/>
</dbReference>
<dbReference type="EMBL" id="CP021748">
    <property type="protein sequence ID" value="ARX89460.1"/>
    <property type="molecule type" value="Genomic_DNA"/>
</dbReference>
<keyword evidence="2" id="KW-0597">Phosphoprotein</keyword>
<dbReference type="GO" id="GO:0031177">
    <property type="term" value="F:phosphopantetheine binding"/>
    <property type="evidence" value="ECO:0007669"/>
    <property type="project" value="TreeGrafter"/>
</dbReference>
<dbReference type="Proteomes" id="UP000195880">
    <property type="component" value="Chromosome"/>
</dbReference>
<dbReference type="PANTHER" id="PTHR45527:SF1">
    <property type="entry name" value="FATTY ACID SYNTHASE"/>
    <property type="match status" value="1"/>
</dbReference>
<name>A0A1Z1WSP0_9ACTN</name>
<organism evidence="4 5">
    <name type="scientific">Streptomyces alboflavus</name>
    <dbReference type="NCBI Taxonomy" id="67267"/>
    <lineage>
        <taxon>Bacteria</taxon>
        <taxon>Bacillati</taxon>
        <taxon>Actinomycetota</taxon>
        <taxon>Actinomycetes</taxon>
        <taxon>Kitasatosporales</taxon>
        <taxon>Streptomycetaceae</taxon>
        <taxon>Streptomyces</taxon>
    </lineage>
</organism>
<dbReference type="GO" id="GO:0043041">
    <property type="term" value="P:amino acid activation for nonribosomal peptide biosynthetic process"/>
    <property type="evidence" value="ECO:0007669"/>
    <property type="project" value="TreeGrafter"/>
</dbReference>
<dbReference type="FunFam" id="2.30.38.10:FF:000001">
    <property type="entry name" value="Non-ribosomal peptide synthetase PvdI"/>
    <property type="match status" value="1"/>
</dbReference>
<reference evidence="4 5" key="1">
    <citation type="submission" date="2017-05" db="EMBL/GenBank/DDBJ databases">
        <title>Streptomyces alboflavus Genome sequencing and assembly.</title>
        <authorList>
            <person name="Wang Y."/>
            <person name="Du B."/>
            <person name="Ding Y."/>
            <person name="Liu H."/>
            <person name="Hou Q."/>
            <person name="Liu K."/>
            <person name="Wang C."/>
            <person name="Yao L."/>
        </authorList>
    </citation>
    <scope>NUCLEOTIDE SEQUENCE [LARGE SCALE GENOMIC DNA]</scope>
    <source>
        <strain evidence="4 5">MDJK44</strain>
    </source>
</reference>
<dbReference type="SUPFAM" id="SSF56801">
    <property type="entry name" value="Acetyl-CoA synthetase-like"/>
    <property type="match status" value="1"/>
</dbReference>
<dbReference type="Gene3D" id="3.40.50.980">
    <property type="match status" value="1"/>
</dbReference>
<dbReference type="Pfam" id="PF00501">
    <property type="entry name" value="AMP-binding"/>
    <property type="match status" value="1"/>
</dbReference>
<evidence type="ECO:0000259" key="3">
    <source>
        <dbReference type="Pfam" id="PF00501"/>
    </source>
</evidence>
<evidence type="ECO:0000256" key="2">
    <source>
        <dbReference type="ARBA" id="ARBA00022553"/>
    </source>
</evidence>
<dbReference type="RefSeq" id="WP_250645265.1">
    <property type="nucleotide sequence ID" value="NZ_CP021748.1"/>
</dbReference>
<protein>
    <submittedName>
        <fullName evidence="4">Peptide synthetase</fullName>
    </submittedName>
</protein>
<evidence type="ECO:0000256" key="1">
    <source>
        <dbReference type="ARBA" id="ARBA00022450"/>
    </source>
</evidence>
<evidence type="ECO:0000313" key="4">
    <source>
        <dbReference type="EMBL" id="ARX89460.1"/>
    </source>
</evidence>
<accession>A0A1Z1WSP0</accession>
<dbReference type="AlphaFoldDB" id="A0A1Z1WSP0"/>
<feature type="domain" description="AMP-dependent synthetase/ligase" evidence="3">
    <location>
        <begin position="2"/>
        <end position="93"/>
    </location>
</feature>
<keyword evidence="1" id="KW-0596">Phosphopantetheine</keyword>
<dbReference type="InterPro" id="IPR000873">
    <property type="entry name" value="AMP-dep_synth/lig_dom"/>
</dbReference>
<dbReference type="PANTHER" id="PTHR45527">
    <property type="entry name" value="NONRIBOSOMAL PEPTIDE SYNTHETASE"/>
    <property type="match status" value="1"/>
</dbReference>
<proteinExistence type="predicted"/>
<dbReference type="KEGG" id="salf:SMD44_08947"/>
<evidence type="ECO:0000313" key="5">
    <source>
        <dbReference type="Proteomes" id="UP000195880"/>
    </source>
</evidence>
<dbReference type="Gene3D" id="2.30.38.10">
    <property type="entry name" value="Luciferase, Domain 3"/>
    <property type="match status" value="1"/>
</dbReference>